<dbReference type="GO" id="GO:0006654">
    <property type="term" value="P:phosphatidic acid biosynthetic process"/>
    <property type="evidence" value="ECO:0007669"/>
    <property type="project" value="TreeGrafter"/>
</dbReference>
<dbReference type="SMART" id="SM00563">
    <property type="entry name" value="PlsC"/>
    <property type="match status" value="1"/>
</dbReference>
<dbReference type="InterPro" id="IPR002123">
    <property type="entry name" value="Plipid/glycerol_acylTrfase"/>
</dbReference>
<keyword evidence="1 4" id="KW-0808">Transferase</keyword>
<dbReference type="PANTHER" id="PTHR10434:SF11">
    <property type="entry name" value="1-ACYL-SN-GLYCEROL-3-PHOSPHATE ACYLTRANSFERASE"/>
    <property type="match status" value="1"/>
</dbReference>
<organism evidence="4 5">
    <name type="scientific">Candidatus Nomurabacteria bacterium GW2011_GWA2_40_9</name>
    <dbReference type="NCBI Taxonomy" id="1618734"/>
    <lineage>
        <taxon>Bacteria</taxon>
        <taxon>Candidatus Nomuraibacteriota</taxon>
    </lineage>
</organism>
<dbReference type="AlphaFoldDB" id="A0A0G0TUJ1"/>
<dbReference type="GO" id="GO:0005886">
    <property type="term" value="C:plasma membrane"/>
    <property type="evidence" value="ECO:0007669"/>
    <property type="project" value="TreeGrafter"/>
</dbReference>
<evidence type="ECO:0000259" key="3">
    <source>
        <dbReference type="SMART" id="SM00563"/>
    </source>
</evidence>
<evidence type="ECO:0000256" key="1">
    <source>
        <dbReference type="ARBA" id="ARBA00022679"/>
    </source>
</evidence>
<dbReference type="CDD" id="cd07989">
    <property type="entry name" value="LPLAT_AGPAT-like"/>
    <property type="match status" value="1"/>
</dbReference>
<proteinExistence type="predicted"/>
<comment type="caution">
    <text evidence="4">The sequence shown here is derived from an EMBL/GenBank/DDBJ whole genome shotgun (WGS) entry which is preliminary data.</text>
</comment>
<dbReference type="PANTHER" id="PTHR10434">
    <property type="entry name" value="1-ACYL-SN-GLYCEROL-3-PHOSPHATE ACYLTRANSFERASE"/>
    <property type="match status" value="1"/>
</dbReference>
<accession>A0A0G0TUJ1</accession>
<evidence type="ECO:0000313" key="5">
    <source>
        <dbReference type="Proteomes" id="UP000034749"/>
    </source>
</evidence>
<feature type="domain" description="Phospholipid/glycerol acyltransferase" evidence="3">
    <location>
        <begin position="34"/>
        <end position="156"/>
    </location>
</feature>
<name>A0A0G0TUJ1_9BACT</name>
<gene>
    <name evidence="4" type="ORF">UU24_C0033G0005</name>
</gene>
<keyword evidence="2 4" id="KW-0012">Acyltransferase</keyword>
<reference evidence="4 5" key="1">
    <citation type="journal article" date="2015" name="Nature">
        <title>rRNA introns, odd ribosomes, and small enigmatic genomes across a large radiation of phyla.</title>
        <authorList>
            <person name="Brown C.T."/>
            <person name="Hug L.A."/>
            <person name="Thomas B.C."/>
            <person name="Sharon I."/>
            <person name="Castelle C.J."/>
            <person name="Singh A."/>
            <person name="Wilkins M.J."/>
            <person name="Williams K.H."/>
            <person name="Banfield J.F."/>
        </authorList>
    </citation>
    <scope>NUCLEOTIDE SEQUENCE [LARGE SCALE GENOMIC DNA]</scope>
</reference>
<evidence type="ECO:0000313" key="4">
    <source>
        <dbReference type="EMBL" id="KKR78536.1"/>
    </source>
</evidence>
<sequence>MVHAIQKLIIPPLLKCIWIKEIKGIDNIPSDGRFVATPNHSSYFDDWIVPSIIIPHLDKKLHMYVNRSYFKNPLSRWYLEHTKAIPVEVHQSKNRKKINENAFKKALYYLKHKEPIGIYPEGHRTLDGKLQKAKPGAARLALAAKVPVLPIGVIGTFDLLPKGKVAPKFKKCVIVKIGKPLYFKKYYGKEDNKKVLEKVTREIMKNIGKLTRQKYNY</sequence>
<dbReference type="Pfam" id="PF01553">
    <property type="entry name" value="Acyltransferase"/>
    <property type="match status" value="1"/>
</dbReference>
<protein>
    <submittedName>
        <fullName evidence="4">Acyltransferase family protein</fullName>
    </submittedName>
</protein>
<dbReference type="SUPFAM" id="SSF69593">
    <property type="entry name" value="Glycerol-3-phosphate (1)-acyltransferase"/>
    <property type="match status" value="1"/>
</dbReference>
<dbReference type="Proteomes" id="UP000034749">
    <property type="component" value="Unassembled WGS sequence"/>
</dbReference>
<dbReference type="EMBL" id="LBZW01000033">
    <property type="protein sequence ID" value="KKR78536.1"/>
    <property type="molecule type" value="Genomic_DNA"/>
</dbReference>
<dbReference type="GO" id="GO:0003841">
    <property type="term" value="F:1-acylglycerol-3-phosphate O-acyltransferase activity"/>
    <property type="evidence" value="ECO:0007669"/>
    <property type="project" value="TreeGrafter"/>
</dbReference>
<evidence type="ECO:0000256" key="2">
    <source>
        <dbReference type="ARBA" id="ARBA00023315"/>
    </source>
</evidence>